<name>A0A402CP63_9BACT</name>
<dbReference type="PANTHER" id="PTHR42789">
    <property type="entry name" value="D-ISOMER SPECIFIC 2-HYDROXYACID DEHYDROGENASE FAMILY PROTEIN (AFU_ORTHOLOGUE AFUA_6G10090)"/>
    <property type="match status" value="1"/>
</dbReference>
<evidence type="ECO:0000256" key="2">
    <source>
        <dbReference type="ARBA" id="ARBA00023002"/>
    </source>
</evidence>
<sequence>MTAPVPKAIFFGDEVRIKRTYAQGRWEAIAERAHVFPKVITTDNLAQYAPELVNVEVMFSTWGMPLLSAAQLDLLPSLRALFYAAGTVQPFARPLLERGITVVSGWAANAVPVAEFTVSQILLANKGYFQNTRKYVTTDKHMAMHQAGNFGETIALIGAGMVARKVIEFLKPYHLKVVVYDPFLPDSEANALGVEKVTLDAAFARAGVVSNHLPDLPDTLGMFTGAHFASMRPHATFINTGRGATIREDEMIRVLTDRPDITALLDVTAPEPPLPHSPLRTLPNVFLSSHIAGSAGDEVLRIADYAIEEFDRWRAGEPLRYAITLDMLDRVA</sequence>
<keyword evidence="2" id="KW-0560">Oxidoreductase</keyword>
<protein>
    <submittedName>
        <fullName evidence="5">2-hydroxyacid dehydrogenase</fullName>
    </submittedName>
</protein>
<dbReference type="GO" id="GO:0016491">
    <property type="term" value="F:oxidoreductase activity"/>
    <property type="evidence" value="ECO:0007669"/>
    <property type="project" value="UniProtKB-KW"/>
</dbReference>
<dbReference type="InterPro" id="IPR036291">
    <property type="entry name" value="NAD(P)-bd_dom_sf"/>
</dbReference>
<dbReference type="CDD" id="cd12167">
    <property type="entry name" value="2-Hacid_dh_8"/>
    <property type="match status" value="1"/>
</dbReference>
<gene>
    <name evidence="5" type="ORF">CCAX7_52340</name>
</gene>
<keyword evidence="6" id="KW-1185">Reference proteome</keyword>
<dbReference type="AlphaFoldDB" id="A0A402CP63"/>
<reference evidence="5 6" key="1">
    <citation type="journal article" date="2019" name="Int. J. Syst. Evol. Microbiol.">
        <title>Capsulimonas corticalis gen. nov., sp. nov., an aerobic capsulated bacterium, of a novel bacterial order, Capsulimonadales ord. nov., of the class Armatimonadia of the phylum Armatimonadetes.</title>
        <authorList>
            <person name="Li J."/>
            <person name="Kudo C."/>
            <person name="Tonouchi A."/>
        </authorList>
    </citation>
    <scope>NUCLEOTIDE SEQUENCE [LARGE SCALE GENOMIC DNA]</scope>
    <source>
        <strain evidence="5 6">AX-7</strain>
    </source>
</reference>
<feature type="domain" description="D-isomer specific 2-hydroxyacid dehydrogenase NAD-binding" evidence="4">
    <location>
        <begin position="132"/>
        <end position="292"/>
    </location>
</feature>
<dbReference type="GO" id="GO:0051287">
    <property type="term" value="F:NAD binding"/>
    <property type="evidence" value="ECO:0007669"/>
    <property type="project" value="InterPro"/>
</dbReference>
<proteinExistence type="inferred from homology"/>
<dbReference type="PANTHER" id="PTHR42789:SF1">
    <property type="entry name" value="D-ISOMER SPECIFIC 2-HYDROXYACID DEHYDROGENASE FAMILY PROTEIN (AFU_ORTHOLOGUE AFUA_6G10090)"/>
    <property type="match status" value="1"/>
</dbReference>
<dbReference type="EMBL" id="AP025739">
    <property type="protein sequence ID" value="BDI33183.1"/>
    <property type="molecule type" value="Genomic_DNA"/>
</dbReference>
<accession>A0A402CP63</accession>
<dbReference type="Gene3D" id="3.40.50.720">
    <property type="entry name" value="NAD(P)-binding Rossmann-like Domain"/>
    <property type="match status" value="2"/>
</dbReference>
<evidence type="ECO:0000256" key="3">
    <source>
        <dbReference type="ARBA" id="ARBA00023027"/>
    </source>
</evidence>
<evidence type="ECO:0000313" key="6">
    <source>
        <dbReference type="Proteomes" id="UP000287394"/>
    </source>
</evidence>
<dbReference type="Proteomes" id="UP000287394">
    <property type="component" value="Chromosome"/>
</dbReference>
<evidence type="ECO:0000313" key="5">
    <source>
        <dbReference type="EMBL" id="BDI33183.1"/>
    </source>
</evidence>
<organism evidence="5 6">
    <name type="scientific">Capsulimonas corticalis</name>
    <dbReference type="NCBI Taxonomy" id="2219043"/>
    <lineage>
        <taxon>Bacteria</taxon>
        <taxon>Bacillati</taxon>
        <taxon>Armatimonadota</taxon>
        <taxon>Armatimonadia</taxon>
        <taxon>Capsulimonadales</taxon>
        <taxon>Capsulimonadaceae</taxon>
        <taxon>Capsulimonas</taxon>
    </lineage>
</organism>
<dbReference type="SUPFAM" id="SSF51735">
    <property type="entry name" value="NAD(P)-binding Rossmann-fold domains"/>
    <property type="match status" value="1"/>
</dbReference>
<keyword evidence="3" id="KW-0520">NAD</keyword>
<evidence type="ECO:0000259" key="4">
    <source>
        <dbReference type="Pfam" id="PF02826"/>
    </source>
</evidence>
<dbReference type="OrthoDB" id="9787219at2"/>
<dbReference type="RefSeq" id="WP_119319150.1">
    <property type="nucleotide sequence ID" value="NZ_AP025739.1"/>
</dbReference>
<comment type="similarity">
    <text evidence="1">Belongs to the D-isomer specific 2-hydroxyacid dehydrogenase family.</text>
</comment>
<dbReference type="KEGG" id="ccot:CCAX7_52340"/>
<dbReference type="Pfam" id="PF02826">
    <property type="entry name" value="2-Hacid_dh_C"/>
    <property type="match status" value="1"/>
</dbReference>
<dbReference type="InterPro" id="IPR050857">
    <property type="entry name" value="D-2-hydroxyacid_DH"/>
</dbReference>
<dbReference type="InterPro" id="IPR006140">
    <property type="entry name" value="D-isomer_DH_NAD-bd"/>
</dbReference>
<evidence type="ECO:0000256" key="1">
    <source>
        <dbReference type="ARBA" id="ARBA00005854"/>
    </source>
</evidence>